<evidence type="ECO:0000313" key="2">
    <source>
        <dbReference type="Proteomes" id="UP000037632"/>
    </source>
</evidence>
<dbReference type="EMBL" id="JZIW01000001">
    <property type="protein sequence ID" value="KOO83438.1"/>
    <property type="molecule type" value="Genomic_DNA"/>
</dbReference>
<organism evidence="1 2">
    <name type="scientific">Stenotrophomonas maltophilia</name>
    <name type="common">Pseudomonas maltophilia</name>
    <name type="synonym">Xanthomonas maltophilia</name>
    <dbReference type="NCBI Taxonomy" id="40324"/>
    <lineage>
        <taxon>Bacteria</taxon>
        <taxon>Pseudomonadati</taxon>
        <taxon>Pseudomonadota</taxon>
        <taxon>Gammaproteobacteria</taxon>
        <taxon>Lysobacterales</taxon>
        <taxon>Lysobacteraceae</taxon>
        <taxon>Stenotrophomonas</taxon>
        <taxon>Stenotrophomonas maltophilia group</taxon>
    </lineage>
</organism>
<comment type="caution">
    <text evidence="1">The sequence shown here is derived from an EMBL/GenBank/DDBJ whole genome shotgun (WGS) entry which is preliminary data.</text>
</comment>
<gene>
    <name evidence="1" type="ORF">VL23_09560</name>
</gene>
<dbReference type="AlphaFoldDB" id="A0AB34TK55"/>
<reference evidence="1 2" key="1">
    <citation type="journal article" date="2015" name="Antimicrob. Agents Chemother.">
        <title>Whole-Genome Sequencing Identifies Emergence of a Quinolone Resistance Mutation in a Case of Stenotrophomonas maltophilia Bacteremia.</title>
        <authorList>
            <person name="Pak T.R."/>
            <person name="Altman D.R."/>
            <person name="Attie O."/>
            <person name="Sebra R."/>
            <person name="Hamula C.L."/>
            <person name="Lewis M."/>
            <person name="Deikus G."/>
            <person name="Newman L.C."/>
            <person name="Fang G."/>
            <person name="Hand J."/>
            <person name="Papel G."/>
            <person name="Wallach F."/>
            <person name="Schadt E.E."/>
            <person name="Huprikar S."/>
            <person name="van Bakel H."/>
            <person name="Kasarskis A."/>
            <person name="Bashir A."/>
        </authorList>
    </citation>
    <scope>NUCLEOTIDE SEQUENCE [LARGE SCALE GENOMIC DNA]</scope>
    <source>
        <strain evidence="1 2">ISMMS6</strain>
    </source>
</reference>
<protein>
    <submittedName>
        <fullName evidence="1">Uncharacterized protein</fullName>
    </submittedName>
</protein>
<name>A0AB34TK55_STEMA</name>
<proteinExistence type="predicted"/>
<accession>A0AB34TK55</accession>
<sequence>MPVSERAYWDRARQSSRMPIPISAYVQQADGSTVQVAVLDAGVLAALHALGFQGQAPHLAC</sequence>
<dbReference type="Proteomes" id="UP000037632">
    <property type="component" value="Unassembled WGS sequence"/>
</dbReference>
<evidence type="ECO:0000313" key="1">
    <source>
        <dbReference type="EMBL" id="KOO83438.1"/>
    </source>
</evidence>